<evidence type="ECO:0000313" key="1">
    <source>
        <dbReference type="Proteomes" id="UP000046392"/>
    </source>
</evidence>
<protein>
    <submittedName>
        <fullName evidence="2">Uncharacterized protein</fullName>
    </submittedName>
</protein>
<evidence type="ECO:0000313" key="2">
    <source>
        <dbReference type="WBParaSite" id="SPAL_0001262250.1"/>
    </source>
</evidence>
<proteinExistence type="predicted"/>
<organism evidence="1 2">
    <name type="scientific">Strongyloides papillosus</name>
    <name type="common">Intestinal threadworm</name>
    <dbReference type="NCBI Taxonomy" id="174720"/>
    <lineage>
        <taxon>Eukaryota</taxon>
        <taxon>Metazoa</taxon>
        <taxon>Ecdysozoa</taxon>
        <taxon>Nematoda</taxon>
        <taxon>Chromadorea</taxon>
        <taxon>Rhabditida</taxon>
        <taxon>Tylenchina</taxon>
        <taxon>Panagrolaimomorpha</taxon>
        <taxon>Strongyloidoidea</taxon>
        <taxon>Strongyloididae</taxon>
        <taxon>Strongyloides</taxon>
    </lineage>
</organism>
<dbReference type="AlphaFoldDB" id="A0A0N5C3T6"/>
<dbReference type="WBParaSite" id="SPAL_0001262250.1">
    <property type="protein sequence ID" value="SPAL_0001262250.1"/>
    <property type="gene ID" value="SPAL_0001262250"/>
</dbReference>
<sequence length="93" mass="11202">MCNKIPNQKLNYDEPLYIKQQITHCPHYKIYIKPQSTFSIDSAYVKYVKKSCLFLKKGQPFTTKCIHIRHVDWRNVTQFGKEVDICNFTYYLF</sequence>
<name>A0A0N5C3T6_STREA</name>
<keyword evidence="1" id="KW-1185">Reference proteome</keyword>
<accession>A0A0N5C3T6</accession>
<dbReference type="Proteomes" id="UP000046392">
    <property type="component" value="Unplaced"/>
</dbReference>
<reference evidence="2" key="1">
    <citation type="submission" date="2017-02" db="UniProtKB">
        <authorList>
            <consortium name="WormBaseParasite"/>
        </authorList>
    </citation>
    <scope>IDENTIFICATION</scope>
</reference>